<accession>A0ABQ5A217</accession>
<dbReference type="Proteomes" id="UP001151760">
    <property type="component" value="Unassembled WGS sequence"/>
</dbReference>
<protein>
    <submittedName>
        <fullName evidence="2">Uncharacterized protein</fullName>
    </submittedName>
</protein>
<organism evidence="2 3">
    <name type="scientific">Tanacetum coccineum</name>
    <dbReference type="NCBI Taxonomy" id="301880"/>
    <lineage>
        <taxon>Eukaryota</taxon>
        <taxon>Viridiplantae</taxon>
        <taxon>Streptophyta</taxon>
        <taxon>Embryophyta</taxon>
        <taxon>Tracheophyta</taxon>
        <taxon>Spermatophyta</taxon>
        <taxon>Magnoliopsida</taxon>
        <taxon>eudicotyledons</taxon>
        <taxon>Gunneridae</taxon>
        <taxon>Pentapetalae</taxon>
        <taxon>asterids</taxon>
        <taxon>campanulids</taxon>
        <taxon>Asterales</taxon>
        <taxon>Asteraceae</taxon>
        <taxon>Asteroideae</taxon>
        <taxon>Anthemideae</taxon>
        <taxon>Anthemidinae</taxon>
        <taxon>Tanacetum</taxon>
    </lineage>
</organism>
<feature type="region of interest" description="Disordered" evidence="1">
    <location>
        <begin position="1"/>
        <end position="60"/>
    </location>
</feature>
<comment type="caution">
    <text evidence="2">The sequence shown here is derived from an EMBL/GenBank/DDBJ whole genome shotgun (WGS) entry which is preliminary data.</text>
</comment>
<evidence type="ECO:0000313" key="3">
    <source>
        <dbReference type="Proteomes" id="UP001151760"/>
    </source>
</evidence>
<keyword evidence="3" id="KW-1185">Reference proteome</keyword>
<gene>
    <name evidence="2" type="ORF">Tco_0803258</name>
</gene>
<sequence length="222" mass="24164">IIAINLDTSSDNNSSDSDNNTSDSASTSQISTSEEIDYDSLEYKGPPKRGKAQASEASSKAKVQACGSKAKVKTSGSKAKLQTSRSKAKLQTSPKTLIVKSPVPITNYVLGLANAKTWDTILSKTFNYFPSIDKDITDNDITDEDCIYEPNSAMSKDKYVPVSQKHNPKVKSLVPVTGRVLELANITTWDEIVNKMGMRKSKICANKAKGKRKVSYGSSLTW</sequence>
<evidence type="ECO:0000313" key="2">
    <source>
        <dbReference type="EMBL" id="GJS96290.1"/>
    </source>
</evidence>
<evidence type="ECO:0000256" key="1">
    <source>
        <dbReference type="SAM" id="MobiDB-lite"/>
    </source>
</evidence>
<feature type="compositionally biased region" description="Low complexity" evidence="1">
    <location>
        <begin position="7"/>
        <end position="33"/>
    </location>
</feature>
<reference evidence="2" key="2">
    <citation type="submission" date="2022-01" db="EMBL/GenBank/DDBJ databases">
        <authorList>
            <person name="Yamashiro T."/>
            <person name="Shiraishi A."/>
            <person name="Satake H."/>
            <person name="Nakayama K."/>
        </authorList>
    </citation>
    <scope>NUCLEOTIDE SEQUENCE</scope>
</reference>
<name>A0ABQ5A217_9ASTR</name>
<reference evidence="2" key="1">
    <citation type="journal article" date="2022" name="Int. J. Mol. Sci.">
        <title>Draft Genome of Tanacetum Coccineum: Genomic Comparison of Closely Related Tanacetum-Family Plants.</title>
        <authorList>
            <person name="Yamashiro T."/>
            <person name="Shiraishi A."/>
            <person name="Nakayama K."/>
            <person name="Satake H."/>
        </authorList>
    </citation>
    <scope>NUCLEOTIDE SEQUENCE</scope>
</reference>
<feature type="non-terminal residue" evidence="2">
    <location>
        <position position="1"/>
    </location>
</feature>
<proteinExistence type="predicted"/>
<dbReference type="EMBL" id="BQNB010011875">
    <property type="protein sequence ID" value="GJS96290.1"/>
    <property type="molecule type" value="Genomic_DNA"/>
</dbReference>